<feature type="transmembrane region" description="Helical" evidence="1">
    <location>
        <begin position="63"/>
        <end position="82"/>
    </location>
</feature>
<protein>
    <submittedName>
        <fullName evidence="2">Uncharacterized protein</fullName>
    </submittedName>
</protein>
<accession>A0AAN8II53</accession>
<name>A0AAN8II53_TRICO</name>
<evidence type="ECO:0000256" key="1">
    <source>
        <dbReference type="SAM" id="Phobius"/>
    </source>
</evidence>
<comment type="caution">
    <text evidence="2">The sequence shown here is derived from an EMBL/GenBank/DDBJ whole genome shotgun (WGS) entry which is preliminary data.</text>
</comment>
<sequence>VSINVNAVDVSQILVNAAVQTDAVRADSGTCTCGCTCGGRGGLSRASVFIVAMSDAVGQSEPLLSNDVCFMITLLLVLIIMFRVR</sequence>
<keyword evidence="1" id="KW-1133">Transmembrane helix</keyword>
<organism evidence="2 3">
    <name type="scientific">Trichostrongylus colubriformis</name>
    <name type="common">Black scour worm</name>
    <dbReference type="NCBI Taxonomy" id="6319"/>
    <lineage>
        <taxon>Eukaryota</taxon>
        <taxon>Metazoa</taxon>
        <taxon>Ecdysozoa</taxon>
        <taxon>Nematoda</taxon>
        <taxon>Chromadorea</taxon>
        <taxon>Rhabditida</taxon>
        <taxon>Rhabditina</taxon>
        <taxon>Rhabditomorpha</taxon>
        <taxon>Strongyloidea</taxon>
        <taxon>Trichostrongylidae</taxon>
        <taxon>Trichostrongylus</taxon>
    </lineage>
</organism>
<proteinExistence type="predicted"/>
<reference evidence="2 3" key="1">
    <citation type="submission" date="2019-10" db="EMBL/GenBank/DDBJ databases">
        <title>Assembly and Annotation for the nematode Trichostrongylus colubriformis.</title>
        <authorList>
            <person name="Martin J."/>
        </authorList>
    </citation>
    <scope>NUCLEOTIDE SEQUENCE [LARGE SCALE GENOMIC DNA]</scope>
    <source>
        <strain evidence="2">G859</strain>
        <tissue evidence="2">Whole worm</tissue>
    </source>
</reference>
<keyword evidence="1" id="KW-0472">Membrane</keyword>
<evidence type="ECO:0000313" key="2">
    <source>
        <dbReference type="EMBL" id="KAK5975629.1"/>
    </source>
</evidence>
<evidence type="ECO:0000313" key="3">
    <source>
        <dbReference type="Proteomes" id="UP001331761"/>
    </source>
</evidence>
<keyword evidence="3" id="KW-1185">Reference proteome</keyword>
<dbReference type="EMBL" id="WIXE01012809">
    <property type="protein sequence ID" value="KAK5975629.1"/>
    <property type="molecule type" value="Genomic_DNA"/>
</dbReference>
<dbReference type="AlphaFoldDB" id="A0AAN8II53"/>
<feature type="non-terminal residue" evidence="2">
    <location>
        <position position="1"/>
    </location>
</feature>
<keyword evidence="1" id="KW-0812">Transmembrane</keyword>
<gene>
    <name evidence="2" type="ORF">GCK32_022072</name>
</gene>
<dbReference type="Proteomes" id="UP001331761">
    <property type="component" value="Unassembled WGS sequence"/>
</dbReference>